<comment type="caution">
    <text evidence="3">The sequence shown here is derived from an EMBL/GenBank/DDBJ whole genome shotgun (WGS) entry which is preliminary data.</text>
</comment>
<keyword evidence="4" id="KW-1185">Reference proteome</keyword>
<feature type="region of interest" description="Disordered" evidence="2">
    <location>
        <begin position="17"/>
        <end position="139"/>
    </location>
</feature>
<dbReference type="AlphaFoldDB" id="A0AAN5CP47"/>
<feature type="compositionally biased region" description="Polar residues" evidence="2">
    <location>
        <begin position="319"/>
        <end position="334"/>
    </location>
</feature>
<gene>
    <name evidence="3" type="ORF">PMAYCL1PPCAC_18024</name>
</gene>
<organism evidence="3 4">
    <name type="scientific">Pristionchus mayeri</name>
    <dbReference type="NCBI Taxonomy" id="1317129"/>
    <lineage>
        <taxon>Eukaryota</taxon>
        <taxon>Metazoa</taxon>
        <taxon>Ecdysozoa</taxon>
        <taxon>Nematoda</taxon>
        <taxon>Chromadorea</taxon>
        <taxon>Rhabditida</taxon>
        <taxon>Rhabditina</taxon>
        <taxon>Diplogasteromorpha</taxon>
        <taxon>Diplogasteroidea</taxon>
        <taxon>Neodiplogasteridae</taxon>
        <taxon>Pristionchus</taxon>
    </lineage>
</organism>
<feature type="compositionally biased region" description="Basic and acidic residues" evidence="2">
    <location>
        <begin position="238"/>
        <end position="260"/>
    </location>
</feature>
<feature type="compositionally biased region" description="Basic and acidic residues" evidence="2">
    <location>
        <begin position="56"/>
        <end position="65"/>
    </location>
</feature>
<sequence length="430" mass="47324">SDPSMNKLFCCNESAELKRAKSEEGSKKNGVTTTQPDATWRVGEPLAAENGIGVEPVRRNEHVELTRLTSDASRLNDPKIEPDDDLDPNVIEEVSHEDLARYSNDSPFTPRDSSGQGTSNDSFHEVDLNAKDDQNTARSIEEVAREYNRSKREILDEIEREEEEVQAVLSNKITMEPLDLSSPPQSKAENEIMQVIASDSVLSQIEAEFKEIIEEVDEESDEELKRTMNERVNASHHVLREVMSREEGGNEKKKESHDDVDSPSPASSATGEEGDRRGVDSRTRVLSSFDDDSDVEHLLDGMDTDRTNSTLPPPPPQIDTASSSMGTAMGPLSSSSGFATSTMYSAASDDSDVSDGEQIPENKRVFDISSDEGTAGHEKTTVLDDIHRDGTRLSLKSTGEATVASGEIRVNLHKEKSITVTDEEFPEKLV</sequence>
<evidence type="ECO:0000313" key="4">
    <source>
        <dbReference type="Proteomes" id="UP001328107"/>
    </source>
</evidence>
<evidence type="ECO:0000313" key="3">
    <source>
        <dbReference type="EMBL" id="GMR47829.1"/>
    </source>
</evidence>
<feature type="region of interest" description="Disordered" evidence="2">
    <location>
        <begin position="217"/>
        <end position="334"/>
    </location>
</feature>
<feature type="coiled-coil region" evidence="1">
    <location>
        <begin position="140"/>
        <end position="171"/>
    </location>
</feature>
<keyword evidence="1" id="KW-0175">Coiled coil</keyword>
<feature type="compositionally biased region" description="Basic and acidic residues" evidence="2">
    <location>
        <begin position="273"/>
        <end position="283"/>
    </location>
</feature>
<name>A0AAN5CP47_9BILA</name>
<feature type="compositionally biased region" description="Basic and acidic residues" evidence="2">
    <location>
        <begin position="17"/>
        <end position="27"/>
    </location>
</feature>
<accession>A0AAN5CP47</accession>
<proteinExistence type="predicted"/>
<reference evidence="4" key="1">
    <citation type="submission" date="2022-10" db="EMBL/GenBank/DDBJ databases">
        <title>Genome assembly of Pristionchus species.</title>
        <authorList>
            <person name="Yoshida K."/>
            <person name="Sommer R.J."/>
        </authorList>
    </citation>
    <scope>NUCLEOTIDE SEQUENCE [LARGE SCALE GENOMIC DNA]</scope>
    <source>
        <strain evidence="4">RS5460</strain>
    </source>
</reference>
<evidence type="ECO:0000256" key="1">
    <source>
        <dbReference type="SAM" id="Coils"/>
    </source>
</evidence>
<dbReference type="EMBL" id="BTRK01000004">
    <property type="protein sequence ID" value="GMR47829.1"/>
    <property type="molecule type" value="Genomic_DNA"/>
</dbReference>
<protein>
    <submittedName>
        <fullName evidence="3">Uncharacterized protein</fullName>
    </submittedName>
</protein>
<evidence type="ECO:0000256" key="2">
    <source>
        <dbReference type="SAM" id="MobiDB-lite"/>
    </source>
</evidence>
<feature type="non-terminal residue" evidence="3">
    <location>
        <position position="1"/>
    </location>
</feature>
<dbReference type="Proteomes" id="UP001328107">
    <property type="component" value="Unassembled WGS sequence"/>
</dbReference>
<feature type="compositionally biased region" description="Basic and acidic residues" evidence="2">
    <location>
        <begin position="122"/>
        <end position="139"/>
    </location>
</feature>
<feature type="compositionally biased region" description="Basic and acidic residues" evidence="2">
    <location>
        <begin position="295"/>
        <end position="306"/>
    </location>
</feature>
<feature type="compositionally biased region" description="Polar residues" evidence="2">
    <location>
        <begin position="103"/>
        <end position="121"/>
    </location>
</feature>